<organism evidence="2 3">
    <name type="scientific">Arenimonas caeni</name>
    <dbReference type="NCBI Taxonomy" id="2058085"/>
    <lineage>
        <taxon>Bacteria</taxon>
        <taxon>Pseudomonadati</taxon>
        <taxon>Pseudomonadota</taxon>
        <taxon>Gammaproteobacteria</taxon>
        <taxon>Lysobacterales</taxon>
        <taxon>Lysobacteraceae</taxon>
        <taxon>Arenimonas</taxon>
    </lineage>
</organism>
<proteinExistence type="predicted"/>
<feature type="domain" description="Tip attachment protein J" evidence="1">
    <location>
        <begin position="386"/>
        <end position="517"/>
    </location>
</feature>
<accession>A0A2P6M9H6</accession>
<evidence type="ECO:0000313" key="3">
    <source>
        <dbReference type="Proteomes" id="UP000241736"/>
    </source>
</evidence>
<evidence type="ECO:0000259" key="1">
    <source>
        <dbReference type="Pfam" id="PF13550"/>
    </source>
</evidence>
<gene>
    <name evidence="2" type="ORF">C6N40_06610</name>
</gene>
<comment type="caution">
    <text evidence="2">The sequence shown here is derived from an EMBL/GenBank/DDBJ whole genome shotgun (WGS) entry which is preliminary data.</text>
</comment>
<evidence type="ECO:0000313" key="2">
    <source>
        <dbReference type="EMBL" id="PRH82639.1"/>
    </source>
</evidence>
<dbReference type="AlphaFoldDB" id="A0A2P6M9H6"/>
<protein>
    <recommendedName>
        <fullName evidence="1">Tip attachment protein J domain-containing protein</fullName>
    </recommendedName>
</protein>
<reference evidence="2 3" key="1">
    <citation type="submission" date="2018-03" db="EMBL/GenBank/DDBJ databases">
        <title>Arenimonas caeni sp. nov., isolated from activated sludge.</title>
        <authorList>
            <person name="Liu H."/>
        </authorList>
    </citation>
    <scope>NUCLEOTIDE SEQUENCE [LARGE SCALE GENOMIC DNA]</scope>
    <source>
        <strain evidence="3">z29</strain>
    </source>
</reference>
<dbReference type="Proteomes" id="UP000241736">
    <property type="component" value="Unassembled WGS sequence"/>
</dbReference>
<dbReference type="InterPro" id="IPR032876">
    <property type="entry name" value="J_dom"/>
</dbReference>
<sequence>MGGKSKPTIGYWYRLLLHFGLCRGPIDALLEFRGGERAAWSGVATGGTLAINARELWGGEKAEGGIEGELDVMLGAADQMPSARLAGILGDQQSAYRGKATVAFEGRYGAFNPYPKPASFKVRRIFEGWDGDVCWYPEKADIYLSGDPSTGGETLYTWSVAAGVVPGLYTFTTGATPTLSLPNTFTASLRPSVVASDARLLRRAQLKHEGVVVWDSGWVGGLDSSDQAVLDGVLTTAGREDLISPISFEDEASGVVVLSEPTPPGPRLTVFVVPVTAISGGDSVSVTVDAVASVTPSTESFGMNPAHIVYDALTAQEMQGEPTGSVDEVSFSAAADLFHSEGFGLCAKFNPATQTPEEFSQRICSIVGATLSRSRVDGKYYLLPRRGVHDLDSLPILADDDILEYEEEPSDPLEAVNQVTIEWFDPVKKQKRTTAPIQALGAIQALGGVVAESLSYPEIPTEDLALRVGARDLGQKSTPLKRFRLTTNRVPYAWRAGDYFRLQAPRRGIADMVCEVGEIDAGAPRSGSMRLVAIQDVSQMPATVYVSPEPGVDTAPSQVPAVPPHQRLIEAPYVELAGTLPAAELSALAGDAGFVLAMASRPSAGVNFTLYTAASGEILADQGSGDWCPTALVVEEAGQGPADTEFTLDEAENLDLVQVGSAALWGDEICRVDAIDVGAGTVTLGRGCADTPPLPHAAGDRIWFYDAWSATDRREYAGGEEVSAKLRTRTASQLLDESLAPTLLLELDERAARPYAPGLLRITDDLATAVPYPESAVGELVVTWAHRDRLLQADQLIDEGASSIGPEAGTTYTVRFYLDGVLDETETGITGTSATPYTLSGNGVARVEVEAVRDGLASWQVAAAEFAYLTAPADVRVTDAGDTRITDSGDRRTTD</sequence>
<name>A0A2P6M9H6_9GAMM</name>
<dbReference type="Pfam" id="PF13550">
    <property type="entry name" value="Phage-tail_3"/>
    <property type="match status" value="1"/>
</dbReference>
<dbReference type="RefSeq" id="WP_106990216.1">
    <property type="nucleotide sequence ID" value="NZ_KZ679087.1"/>
</dbReference>
<dbReference type="EMBL" id="PVLF01000006">
    <property type="protein sequence ID" value="PRH82639.1"/>
    <property type="molecule type" value="Genomic_DNA"/>
</dbReference>
<keyword evidence="3" id="KW-1185">Reference proteome</keyword>
<dbReference type="OrthoDB" id="5917852at2"/>